<reference evidence="3 4" key="1">
    <citation type="submission" date="2020-10" db="EMBL/GenBank/DDBJ databases">
        <title>The Coptis chinensis genome and diversification of protoberbering-type alkaloids.</title>
        <authorList>
            <person name="Wang B."/>
            <person name="Shu S."/>
            <person name="Song C."/>
            <person name="Liu Y."/>
        </authorList>
    </citation>
    <scope>NUCLEOTIDE SEQUENCE [LARGE SCALE GENOMIC DNA]</scope>
    <source>
        <strain evidence="3">HL-2020</strain>
        <tissue evidence="3">Leaf</tissue>
    </source>
</reference>
<protein>
    <submittedName>
        <fullName evidence="3">Uncharacterized protein</fullName>
    </submittedName>
</protein>
<evidence type="ECO:0000256" key="1">
    <source>
        <dbReference type="ARBA" id="ARBA00022448"/>
    </source>
</evidence>
<sequence>MMHSSPSQHIEAILPLPCRSLPFRKSSLMWGSIEFMEVFKVLPQQPHLCPLEQYNEEAREGIAIGKMLIFANLVKETMELQLDVPRSIFKSKLEVLTDIEDCGFTVQPIRSRFEEFLRIKDSYNELFDNAKTVEREVHEEKLKYDELQEFVHVLMVDKETKGHSVTGLQRTVDAIMERIQGAMLDFNRLDASPW</sequence>
<dbReference type="EMBL" id="JADFTS010000003">
    <property type="protein sequence ID" value="KAF9612938.1"/>
    <property type="molecule type" value="Genomic_DNA"/>
</dbReference>
<keyword evidence="4" id="KW-1185">Reference proteome</keyword>
<comment type="caution">
    <text evidence="3">The sequence shown here is derived from an EMBL/GenBank/DDBJ whole genome shotgun (WGS) entry which is preliminary data.</text>
</comment>
<dbReference type="AlphaFoldDB" id="A0A835LYG2"/>
<keyword evidence="2" id="KW-0341">Growth regulation</keyword>
<dbReference type="Proteomes" id="UP000631114">
    <property type="component" value="Unassembled WGS sequence"/>
</dbReference>
<dbReference type="InterPro" id="IPR007930">
    <property type="entry name" value="DUF724"/>
</dbReference>
<dbReference type="Pfam" id="PF05266">
    <property type="entry name" value="DUF724"/>
    <property type="match status" value="1"/>
</dbReference>
<proteinExistence type="predicted"/>
<evidence type="ECO:0000256" key="2">
    <source>
        <dbReference type="ARBA" id="ARBA00022604"/>
    </source>
</evidence>
<keyword evidence="1" id="KW-0813">Transport</keyword>
<dbReference type="OrthoDB" id="687110at2759"/>
<evidence type="ECO:0000313" key="3">
    <source>
        <dbReference type="EMBL" id="KAF9612938.1"/>
    </source>
</evidence>
<gene>
    <name evidence="3" type="ORF">IFM89_004354</name>
</gene>
<organism evidence="3 4">
    <name type="scientific">Coptis chinensis</name>
    <dbReference type="NCBI Taxonomy" id="261450"/>
    <lineage>
        <taxon>Eukaryota</taxon>
        <taxon>Viridiplantae</taxon>
        <taxon>Streptophyta</taxon>
        <taxon>Embryophyta</taxon>
        <taxon>Tracheophyta</taxon>
        <taxon>Spermatophyta</taxon>
        <taxon>Magnoliopsida</taxon>
        <taxon>Ranunculales</taxon>
        <taxon>Ranunculaceae</taxon>
        <taxon>Coptidoideae</taxon>
        <taxon>Coptis</taxon>
    </lineage>
</organism>
<evidence type="ECO:0000313" key="4">
    <source>
        <dbReference type="Proteomes" id="UP000631114"/>
    </source>
</evidence>
<name>A0A835LYG2_9MAGN</name>
<accession>A0A835LYG2</accession>